<reference evidence="2 3" key="1">
    <citation type="submission" date="2022-09" db="EMBL/GenBank/DDBJ databases">
        <authorList>
            <person name="Palmer J.M."/>
        </authorList>
    </citation>
    <scope>NUCLEOTIDE SEQUENCE [LARGE SCALE GENOMIC DNA]</scope>
    <source>
        <strain evidence="2 3">DSM 7382</strain>
    </source>
</reference>
<feature type="region of interest" description="Disordered" evidence="1">
    <location>
        <begin position="62"/>
        <end position="534"/>
    </location>
</feature>
<name>A0AAW0FVP4_9APHY</name>
<feature type="compositionally biased region" description="Low complexity" evidence="1">
    <location>
        <begin position="524"/>
        <end position="534"/>
    </location>
</feature>
<feature type="compositionally biased region" description="Basic and acidic residues" evidence="1">
    <location>
        <begin position="418"/>
        <end position="428"/>
    </location>
</feature>
<evidence type="ECO:0000256" key="1">
    <source>
        <dbReference type="SAM" id="MobiDB-lite"/>
    </source>
</evidence>
<feature type="compositionally biased region" description="Basic and acidic residues" evidence="1">
    <location>
        <begin position="229"/>
        <end position="241"/>
    </location>
</feature>
<evidence type="ECO:0000313" key="2">
    <source>
        <dbReference type="EMBL" id="KAK7681648.1"/>
    </source>
</evidence>
<dbReference type="AlphaFoldDB" id="A0AAW0FVP4"/>
<feature type="compositionally biased region" description="Basic and acidic residues" evidence="1">
    <location>
        <begin position="193"/>
        <end position="217"/>
    </location>
</feature>
<feature type="region of interest" description="Disordered" evidence="1">
    <location>
        <begin position="551"/>
        <end position="587"/>
    </location>
</feature>
<dbReference type="Proteomes" id="UP001385951">
    <property type="component" value="Unassembled WGS sequence"/>
</dbReference>
<feature type="compositionally biased region" description="Basic and acidic residues" evidence="1">
    <location>
        <begin position="130"/>
        <end position="154"/>
    </location>
</feature>
<organism evidence="2 3">
    <name type="scientific">Cerrena zonata</name>
    <dbReference type="NCBI Taxonomy" id="2478898"/>
    <lineage>
        <taxon>Eukaryota</taxon>
        <taxon>Fungi</taxon>
        <taxon>Dikarya</taxon>
        <taxon>Basidiomycota</taxon>
        <taxon>Agaricomycotina</taxon>
        <taxon>Agaricomycetes</taxon>
        <taxon>Polyporales</taxon>
        <taxon>Cerrenaceae</taxon>
        <taxon>Cerrena</taxon>
    </lineage>
</organism>
<protein>
    <submittedName>
        <fullName evidence="2">Uncharacterized protein</fullName>
    </submittedName>
</protein>
<keyword evidence="3" id="KW-1185">Reference proteome</keyword>
<proteinExistence type="predicted"/>
<feature type="compositionally biased region" description="Basic and acidic residues" evidence="1">
    <location>
        <begin position="167"/>
        <end position="181"/>
    </location>
</feature>
<feature type="compositionally biased region" description="Basic and acidic residues" evidence="1">
    <location>
        <begin position="261"/>
        <end position="278"/>
    </location>
</feature>
<feature type="compositionally biased region" description="Pro residues" evidence="1">
    <location>
        <begin position="385"/>
        <end position="397"/>
    </location>
</feature>
<accession>A0AAW0FVP4</accession>
<feature type="compositionally biased region" description="Pro residues" evidence="1">
    <location>
        <begin position="80"/>
        <end position="109"/>
    </location>
</feature>
<sequence>MLLQKKSPQRKVPLRLNHHLQTMLLPLRKRNLQITSQLRRNLHPIPSLPNRPLRLFAHHPCQSPAVPRRAAPPRKKPAKSPSPAPPPAPSEESEPSPPESAPANEPTPPHVLNTEFTESPSPAPALDAEIQSKEVEEAVEESKEIEELGSREPEMSPEVSPATVAQIKEETKELEPTKDVIEPDDSEEPADTIAHDEDIEAPVKELESHVEPTREVEIEPTSVEEEPEVIDHSEQSHKAQEFEEEPVSEEPATIEEPEPTEEPKPVEEPKVEEAPKVEEEAEEEDEVARRKRIAERLAKMGGVNPFAGPPPPVRKPTLPISPTSPTGSVGALPTRKESLDVVQSEPSPVSPPIPTRRESTDSAVLGRRTSLRRGSTDSTSSQPLRSPPLLPTSPKPTLPTRKDSLNSIGSGTGPQRRASQDDRDREPQVVESLISQQHIPRLSPSQELSEEPENPSTTSFTAEPEEDDFHGGEEALSGRYEPGQPGDRIEYAEYQYNTPRGESEIHESGLGRSPVSVAGERRSSSSARRSSLLGEPIAEEIDDRVSYLEIEEEEEIPYQKGPELFEEEEYSPPELNPGGSCVEGRGR</sequence>
<comment type="caution">
    <text evidence="2">The sequence shown here is derived from an EMBL/GenBank/DDBJ whole genome shotgun (WGS) entry which is preliminary data.</text>
</comment>
<gene>
    <name evidence="2" type="ORF">QCA50_015382</name>
</gene>
<feature type="compositionally biased region" description="Acidic residues" evidence="1">
    <location>
        <begin position="242"/>
        <end position="260"/>
    </location>
</feature>
<evidence type="ECO:0000313" key="3">
    <source>
        <dbReference type="Proteomes" id="UP001385951"/>
    </source>
</evidence>
<dbReference type="EMBL" id="JASBNA010000040">
    <property type="protein sequence ID" value="KAK7681648.1"/>
    <property type="molecule type" value="Genomic_DNA"/>
</dbReference>